<sequence length="57" mass="6720">MILECKKKKIILVTVHERCDAFIAVLENTKYPSRIILAELLHALQAQDQRRLMTQER</sequence>
<dbReference type="AlphaFoldDB" id="G7JEC8"/>
<protein>
    <submittedName>
        <fullName evidence="1 2">Uncharacterized protein</fullName>
    </submittedName>
</protein>
<dbReference type="Proteomes" id="UP000002051">
    <property type="component" value="Chromosome 4"/>
</dbReference>
<evidence type="ECO:0000313" key="1">
    <source>
        <dbReference type="EMBL" id="AES92442.1"/>
    </source>
</evidence>
<evidence type="ECO:0000313" key="2">
    <source>
        <dbReference type="EnsemblPlants" id="AES92442"/>
    </source>
</evidence>
<dbReference type="HOGENOM" id="CLU_2999488_0_0_1"/>
<reference evidence="1 3" key="2">
    <citation type="journal article" date="2014" name="BMC Genomics">
        <title>An improved genome release (version Mt4.0) for the model legume Medicago truncatula.</title>
        <authorList>
            <person name="Tang H."/>
            <person name="Krishnakumar V."/>
            <person name="Bidwell S."/>
            <person name="Rosen B."/>
            <person name="Chan A."/>
            <person name="Zhou S."/>
            <person name="Gentzbittel L."/>
            <person name="Childs K.L."/>
            <person name="Yandell M."/>
            <person name="Gundlach H."/>
            <person name="Mayer K.F."/>
            <person name="Schwartz D.C."/>
            <person name="Town C.D."/>
        </authorList>
    </citation>
    <scope>GENOME REANNOTATION</scope>
    <source>
        <strain evidence="2 3">cv. Jemalong A17</strain>
    </source>
</reference>
<dbReference type="EMBL" id="CM001220">
    <property type="protein sequence ID" value="AES92442.1"/>
    <property type="molecule type" value="Genomic_DNA"/>
</dbReference>
<gene>
    <name evidence="1" type="ordered locus">MTR_4g129550</name>
</gene>
<reference evidence="2" key="3">
    <citation type="submission" date="2015-04" db="UniProtKB">
        <authorList>
            <consortium name="EnsemblPlants"/>
        </authorList>
    </citation>
    <scope>IDENTIFICATION</scope>
    <source>
        <strain evidence="2">cv. Jemalong A17</strain>
    </source>
</reference>
<evidence type="ECO:0000313" key="3">
    <source>
        <dbReference type="Proteomes" id="UP000002051"/>
    </source>
</evidence>
<keyword evidence="3" id="KW-1185">Reference proteome</keyword>
<dbReference type="PaxDb" id="3880-AES92442"/>
<name>G7JEC8_MEDTR</name>
<accession>G7JEC8</accession>
<reference evidence="1 3" key="1">
    <citation type="journal article" date="2011" name="Nature">
        <title>The Medicago genome provides insight into the evolution of rhizobial symbioses.</title>
        <authorList>
            <person name="Young N.D."/>
            <person name="Debelle F."/>
            <person name="Oldroyd G.E."/>
            <person name="Geurts R."/>
            <person name="Cannon S.B."/>
            <person name="Udvardi M.K."/>
            <person name="Benedito V.A."/>
            <person name="Mayer K.F."/>
            <person name="Gouzy J."/>
            <person name="Schoof H."/>
            <person name="Van de Peer Y."/>
            <person name="Proost S."/>
            <person name="Cook D.R."/>
            <person name="Meyers B.C."/>
            <person name="Spannagl M."/>
            <person name="Cheung F."/>
            <person name="De Mita S."/>
            <person name="Krishnakumar V."/>
            <person name="Gundlach H."/>
            <person name="Zhou S."/>
            <person name="Mudge J."/>
            <person name="Bharti A.K."/>
            <person name="Murray J.D."/>
            <person name="Naoumkina M.A."/>
            <person name="Rosen B."/>
            <person name="Silverstein K.A."/>
            <person name="Tang H."/>
            <person name="Rombauts S."/>
            <person name="Zhao P.X."/>
            <person name="Zhou P."/>
            <person name="Barbe V."/>
            <person name="Bardou P."/>
            <person name="Bechner M."/>
            <person name="Bellec A."/>
            <person name="Berger A."/>
            <person name="Berges H."/>
            <person name="Bidwell S."/>
            <person name="Bisseling T."/>
            <person name="Choisne N."/>
            <person name="Couloux A."/>
            <person name="Denny R."/>
            <person name="Deshpande S."/>
            <person name="Dai X."/>
            <person name="Doyle J.J."/>
            <person name="Dudez A.M."/>
            <person name="Farmer A.D."/>
            <person name="Fouteau S."/>
            <person name="Franken C."/>
            <person name="Gibelin C."/>
            <person name="Gish J."/>
            <person name="Goldstein S."/>
            <person name="Gonzalez A.J."/>
            <person name="Green P.J."/>
            <person name="Hallab A."/>
            <person name="Hartog M."/>
            <person name="Hua A."/>
            <person name="Humphray S.J."/>
            <person name="Jeong D.H."/>
            <person name="Jing Y."/>
            <person name="Jocker A."/>
            <person name="Kenton S.M."/>
            <person name="Kim D.J."/>
            <person name="Klee K."/>
            <person name="Lai H."/>
            <person name="Lang C."/>
            <person name="Lin S."/>
            <person name="Macmil S.L."/>
            <person name="Magdelenat G."/>
            <person name="Matthews L."/>
            <person name="McCorrison J."/>
            <person name="Monaghan E.L."/>
            <person name="Mun J.H."/>
            <person name="Najar F.Z."/>
            <person name="Nicholson C."/>
            <person name="Noirot C."/>
            <person name="O'Bleness M."/>
            <person name="Paule C.R."/>
            <person name="Poulain J."/>
            <person name="Prion F."/>
            <person name="Qin B."/>
            <person name="Qu C."/>
            <person name="Retzel E.F."/>
            <person name="Riddle C."/>
            <person name="Sallet E."/>
            <person name="Samain S."/>
            <person name="Samson N."/>
            <person name="Sanders I."/>
            <person name="Saurat O."/>
            <person name="Scarpelli C."/>
            <person name="Schiex T."/>
            <person name="Segurens B."/>
            <person name="Severin A.J."/>
            <person name="Sherrier D.J."/>
            <person name="Shi R."/>
            <person name="Sims S."/>
            <person name="Singer S.R."/>
            <person name="Sinharoy S."/>
            <person name="Sterck L."/>
            <person name="Viollet A."/>
            <person name="Wang B.B."/>
            <person name="Wang K."/>
            <person name="Wang M."/>
            <person name="Wang X."/>
            <person name="Warfsmann J."/>
            <person name="Weissenbach J."/>
            <person name="White D.D."/>
            <person name="White J.D."/>
            <person name="Wiley G.B."/>
            <person name="Wincker P."/>
            <person name="Xing Y."/>
            <person name="Yang L."/>
            <person name="Yao Z."/>
            <person name="Ying F."/>
            <person name="Zhai J."/>
            <person name="Zhou L."/>
            <person name="Zuber A."/>
            <person name="Denarie J."/>
            <person name="Dixon R.A."/>
            <person name="May G.D."/>
            <person name="Schwartz D.C."/>
            <person name="Rogers J."/>
            <person name="Quetier F."/>
            <person name="Town C.D."/>
            <person name="Roe B.A."/>
        </authorList>
    </citation>
    <scope>NUCLEOTIDE SEQUENCE [LARGE SCALE GENOMIC DNA]</scope>
    <source>
        <strain evidence="1">A17</strain>
        <strain evidence="2 3">cv. Jemalong A17</strain>
    </source>
</reference>
<organism evidence="1 3">
    <name type="scientific">Medicago truncatula</name>
    <name type="common">Barrel medic</name>
    <name type="synonym">Medicago tribuloides</name>
    <dbReference type="NCBI Taxonomy" id="3880"/>
    <lineage>
        <taxon>Eukaryota</taxon>
        <taxon>Viridiplantae</taxon>
        <taxon>Streptophyta</taxon>
        <taxon>Embryophyta</taxon>
        <taxon>Tracheophyta</taxon>
        <taxon>Spermatophyta</taxon>
        <taxon>Magnoliopsida</taxon>
        <taxon>eudicotyledons</taxon>
        <taxon>Gunneridae</taxon>
        <taxon>Pentapetalae</taxon>
        <taxon>rosids</taxon>
        <taxon>fabids</taxon>
        <taxon>Fabales</taxon>
        <taxon>Fabaceae</taxon>
        <taxon>Papilionoideae</taxon>
        <taxon>50 kb inversion clade</taxon>
        <taxon>NPAAA clade</taxon>
        <taxon>Hologalegina</taxon>
        <taxon>IRL clade</taxon>
        <taxon>Trifolieae</taxon>
        <taxon>Medicago</taxon>
    </lineage>
</organism>
<dbReference type="EnsemblPlants" id="AES92442">
    <property type="protein sequence ID" value="AES92442"/>
    <property type="gene ID" value="MTR_4g129550"/>
</dbReference>
<proteinExistence type="predicted"/>